<dbReference type="Proteomes" id="UP001491310">
    <property type="component" value="Unassembled WGS sequence"/>
</dbReference>
<reference evidence="1 2" key="1">
    <citation type="journal article" date="2024" name="Nat. Commun.">
        <title>Phylogenomics reveals the evolutionary origins of lichenization in chlorophyte algae.</title>
        <authorList>
            <person name="Puginier C."/>
            <person name="Libourel C."/>
            <person name="Otte J."/>
            <person name="Skaloud P."/>
            <person name="Haon M."/>
            <person name="Grisel S."/>
            <person name="Petersen M."/>
            <person name="Berrin J.G."/>
            <person name="Delaux P.M."/>
            <person name="Dal Grande F."/>
            <person name="Keller J."/>
        </authorList>
    </citation>
    <scope>NUCLEOTIDE SEQUENCE [LARGE SCALE GENOMIC DNA]</scope>
    <source>
        <strain evidence="1 2">SAG 216-7</strain>
    </source>
</reference>
<proteinExistence type="predicted"/>
<sequence>MQLYRHRKISDDLLCLRNRDAEGAELEAAKGFATAYLRDFDRLEEGWTEAACDRAKYTLYSCGYQGERDGPV</sequence>
<keyword evidence="2" id="KW-1185">Reference proteome</keyword>
<protein>
    <submittedName>
        <fullName evidence="1">Uncharacterized protein</fullName>
    </submittedName>
</protein>
<evidence type="ECO:0000313" key="2">
    <source>
        <dbReference type="Proteomes" id="UP001491310"/>
    </source>
</evidence>
<dbReference type="EMBL" id="JALJOT010000001">
    <property type="protein sequence ID" value="KAK9919090.1"/>
    <property type="molecule type" value="Genomic_DNA"/>
</dbReference>
<comment type="caution">
    <text evidence="1">The sequence shown here is derived from an EMBL/GenBank/DDBJ whole genome shotgun (WGS) entry which is preliminary data.</text>
</comment>
<evidence type="ECO:0000313" key="1">
    <source>
        <dbReference type="EMBL" id="KAK9919090.1"/>
    </source>
</evidence>
<name>A0ABR2Z6A6_9CHLO</name>
<gene>
    <name evidence="1" type="ORF">WJX75_009319</name>
</gene>
<organism evidence="1 2">
    <name type="scientific">Coccomyxa subellipsoidea</name>
    <dbReference type="NCBI Taxonomy" id="248742"/>
    <lineage>
        <taxon>Eukaryota</taxon>
        <taxon>Viridiplantae</taxon>
        <taxon>Chlorophyta</taxon>
        <taxon>core chlorophytes</taxon>
        <taxon>Trebouxiophyceae</taxon>
        <taxon>Trebouxiophyceae incertae sedis</taxon>
        <taxon>Coccomyxaceae</taxon>
        <taxon>Coccomyxa</taxon>
    </lineage>
</organism>
<accession>A0ABR2Z6A6</accession>